<dbReference type="PANTHER" id="PTHR24072">
    <property type="entry name" value="RHO FAMILY GTPASE"/>
    <property type="match status" value="1"/>
</dbReference>
<dbReference type="SUPFAM" id="SSF52540">
    <property type="entry name" value="P-loop containing nucleoside triphosphate hydrolases"/>
    <property type="match status" value="1"/>
</dbReference>
<dbReference type="GO" id="GO:0003924">
    <property type="term" value="F:GTPase activity"/>
    <property type="evidence" value="ECO:0007669"/>
    <property type="project" value="InterPro"/>
</dbReference>
<evidence type="ECO:0000256" key="7">
    <source>
        <dbReference type="ARBA" id="ARBA00023288"/>
    </source>
</evidence>
<dbReference type="GO" id="GO:0007163">
    <property type="term" value="P:establishment or maintenance of cell polarity"/>
    <property type="evidence" value="ECO:0007669"/>
    <property type="project" value="UniProtKB-ARBA"/>
</dbReference>
<evidence type="ECO:0000313" key="11">
    <source>
        <dbReference type="Proteomes" id="UP001164286"/>
    </source>
</evidence>
<keyword evidence="5" id="KW-0342">GTP-binding</keyword>
<keyword evidence="7" id="KW-0449">Lipoprotein</keyword>
<protein>
    <submittedName>
        <fullName evidence="10">Rho small monomeric GTPase</fullName>
    </submittedName>
</protein>
<reference evidence="10" key="1">
    <citation type="journal article" date="2022" name="G3 (Bethesda)">
        <title>High quality genome of the basidiomycete yeast Dioszegia hungarica PDD-24b-2 isolated from cloud water.</title>
        <authorList>
            <person name="Jarrige D."/>
            <person name="Haridas S."/>
            <person name="Bleykasten-Grosshans C."/>
            <person name="Joly M."/>
            <person name="Nadalig T."/>
            <person name="Sancelme M."/>
            <person name="Vuilleumier S."/>
            <person name="Grigoriev I.V."/>
            <person name="Amato P."/>
            <person name="Bringel F."/>
        </authorList>
    </citation>
    <scope>NUCLEOTIDE SEQUENCE</scope>
    <source>
        <strain evidence="10">PDD-24b-2</strain>
    </source>
</reference>
<dbReference type="InterPro" id="IPR027417">
    <property type="entry name" value="P-loop_NTPase"/>
</dbReference>
<dbReference type="SMART" id="SM00174">
    <property type="entry name" value="RHO"/>
    <property type="match status" value="1"/>
</dbReference>
<dbReference type="Pfam" id="PF00071">
    <property type="entry name" value="Ras"/>
    <property type="match status" value="1"/>
</dbReference>
<dbReference type="InterPro" id="IPR005225">
    <property type="entry name" value="Small_GTP-bd"/>
</dbReference>
<comment type="subcellular location">
    <subcellularLocation>
        <location evidence="1">Cell membrane</location>
        <topology evidence="1">Lipid-anchor</topology>
    </subcellularLocation>
</comment>
<organism evidence="10 11">
    <name type="scientific">Dioszegia hungarica</name>
    <dbReference type="NCBI Taxonomy" id="4972"/>
    <lineage>
        <taxon>Eukaryota</taxon>
        <taxon>Fungi</taxon>
        <taxon>Dikarya</taxon>
        <taxon>Basidiomycota</taxon>
        <taxon>Agaricomycotina</taxon>
        <taxon>Tremellomycetes</taxon>
        <taxon>Tremellales</taxon>
        <taxon>Bulleribasidiaceae</taxon>
        <taxon>Dioszegia</taxon>
    </lineage>
</organism>
<dbReference type="InterPro" id="IPR001806">
    <property type="entry name" value="Small_GTPase"/>
</dbReference>
<evidence type="ECO:0000256" key="6">
    <source>
        <dbReference type="ARBA" id="ARBA00023136"/>
    </source>
</evidence>
<dbReference type="InterPro" id="IPR003578">
    <property type="entry name" value="Small_GTPase_Rho"/>
</dbReference>
<dbReference type="PRINTS" id="PR00449">
    <property type="entry name" value="RASTRNSFRMNG"/>
</dbReference>
<keyword evidence="4" id="KW-0547">Nucleotide-binding</keyword>
<keyword evidence="6" id="KW-0472">Membrane</keyword>
<sequence>MSATPAQNGTPGNSRALTPPQIRRKLVIVGDGAAGKTSLLNVFAVGHFPEAYEPTVFDNYVTEIELDGKPIQLALWDTAGQEEYERLRPLSYSKAHVILIAFSVDTPDSLDNVTQKWIEEVRSICGRAIPVILVACKTDLRDKAMGNGTFSVDNFIDRDTGQKVANSIGAKAYFETSALNNQGVDQVFEAATRAAVLTRDAGHGGVGAAYDRDGIEKRDSHQGKKKKGSGVGGCCIIA</sequence>
<evidence type="ECO:0000256" key="9">
    <source>
        <dbReference type="SAM" id="MobiDB-lite"/>
    </source>
</evidence>
<keyword evidence="11" id="KW-1185">Reference proteome</keyword>
<evidence type="ECO:0000256" key="4">
    <source>
        <dbReference type="ARBA" id="ARBA00022741"/>
    </source>
</evidence>
<dbReference type="Proteomes" id="UP001164286">
    <property type="component" value="Unassembled WGS sequence"/>
</dbReference>
<feature type="region of interest" description="Disordered" evidence="9">
    <location>
        <begin position="209"/>
        <end position="232"/>
    </location>
</feature>
<feature type="compositionally biased region" description="Basic and acidic residues" evidence="9">
    <location>
        <begin position="210"/>
        <end position="222"/>
    </location>
</feature>
<dbReference type="GO" id="GO:0005525">
    <property type="term" value="F:GTP binding"/>
    <property type="evidence" value="ECO:0007669"/>
    <property type="project" value="UniProtKB-KW"/>
</dbReference>
<dbReference type="SMART" id="SM00173">
    <property type="entry name" value="RAS"/>
    <property type="match status" value="1"/>
</dbReference>
<dbReference type="Gene3D" id="3.40.50.300">
    <property type="entry name" value="P-loop containing nucleotide triphosphate hydrolases"/>
    <property type="match status" value="1"/>
</dbReference>
<dbReference type="PROSITE" id="PS51420">
    <property type="entry name" value="RHO"/>
    <property type="match status" value="1"/>
</dbReference>
<dbReference type="AlphaFoldDB" id="A0AA38LSB0"/>
<evidence type="ECO:0000256" key="2">
    <source>
        <dbReference type="ARBA" id="ARBA00022475"/>
    </source>
</evidence>
<evidence type="ECO:0000256" key="1">
    <source>
        <dbReference type="ARBA" id="ARBA00004193"/>
    </source>
</evidence>
<evidence type="ECO:0000313" key="10">
    <source>
        <dbReference type="EMBL" id="KAI9635652.1"/>
    </source>
</evidence>
<dbReference type="NCBIfam" id="TIGR00231">
    <property type="entry name" value="small_GTP"/>
    <property type="match status" value="1"/>
</dbReference>
<dbReference type="GeneID" id="77728701"/>
<dbReference type="EMBL" id="JAKWFO010000005">
    <property type="protein sequence ID" value="KAI9635652.1"/>
    <property type="molecule type" value="Genomic_DNA"/>
</dbReference>
<dbReference type="FunFam" id="3.40.50.300:FF:000573">
    <property type="entry name" value="RHO family GTPase Rho2"/>
    <property type="match status" value="1"/>
</dbReference>
<name>A0AA38LSB0_9TREE</name>
<dbReference type="RefSeq" id="XP_052945429.1">
    <property type="nucleotide sequence ID" value="XM_053089496.1"/>
</dbReference>
<dbReference type="SMART" id="SM00175">
    <property type="entry name" value="RAB"/>
    <property type="match status" value="1"/>
</dbReference>
<comment type="caution">
    <text evidence="10">The sequence shown here is derived from an EMBL/GenBank/DDBJ whole genome shotgun (WGS) entry which is preliminary data.</text>
</comment>
<dbReference type="GO" id="GO:0005886">
    <property type="term" value="C:plasma membrane"/>
    <property type="evidence" value="ECO:0007669"/>
    <property type="project" value="UniProtKB-SubCell"/>
</dbReference>
<accession>A0AA38LSB0</accession>
<evidence type="ECO:0000256" key="8">
    <source>
        <dbReference type="ARBA" id="ARBA00023289"/>
    </source>
</evidence>
<proteinExistence type="predicted"/>
<keyword evidence="3" id="KW-0488">Methylation</keyword>
<keyword evidence="2" id="KW-1003">Cell membrane</keyword>
<gene>
    <name evidence="10" type="ORF">MKK02DRAFT_36785</name>
</gene>
<keyword evidence="8" id="KW-0636">Prenylation</keyword>
<dbReference type="GO" id="GO:0007264">
    <property type="term" value="P:small GTPase-mediated signal transduction"/>
    <property type="evidence" value="ECO:0007669"/>
    <property type="project" value="InterPro"/>
</dbReference>
<dbReference type="PROSITE" id="PS51419">
    <property type="entry name" value="RAB"/>
    <property type="match status" value="1"/>
</dbReference>
<evidence type="ECO:0000256" key="3">
    <source>
        <dbReference type="ARBA" id="ARBA00022481"/>
    </source>
</evidence>
<dbReference type="PROSITE" id="PS51421">
    <property type="entry name" value="RAS"/>
    <property type="match status" value="1"/>
</dbReference>
<evidence type="ECO:0000256" key="5">
    <source>
        <dbReference type="ARBA" id="ARBA00023134"/>
    </source>
</evidence>